<organism evidence="2 3">
    <name type="scientific">Elizabethkingia occulta</name>
    <dbReference type="NCBI Taxonomy" id="1867263"/>
    <lineage>
        <taxon>Bacteria</taxon>
        <taxon>Pseudomonadati</taxon>
        <taxon>Bacteroidota</taxon>
        <taxon>Flavobacteriia</taxon>
        <taxon>Flavobacteriales</taxon>
        <taxon>Weeksellaceae</taxon>
        <taxon>Elizabethkingia</taxon>
    </lineage>
</organism>
<evidence type="ECO:0000313" key="2">
    <source>
        <dbReference type="EMBL" id="OPC67652.1"/>
    </source>
</evidence>
<dbReference type="AlphaFoldDB" id="A0A1T3MSN4"/>
<accession>A0A1T3MSN4</accession>
<keyword evidence="3" id="KW-1185">Reference proteome</keyword>
<reference evidence="2 3" key="1">
    <citation type="submission" date="2016-06" db="EMBL/GenBank/DDBJ databases">
        <title>Revisiting the taxonomy of the Elizabethkingia Genus based on Whole-Genome Sequencing, Optical Mapping, and MALDI-TOF.</title>
        <authorList>
            <person name="Nicholson A.C."/>
        </authorList>
    </citation>
    <scope>NUCLEOTIDE SEQUENCE [LARGE SCALE GENOMIC DNA]</scope>
    <source>
        <strain evidence="2 3">G4070</strain>
    </source>
</reference>
<dbReference type="Proteomes" id="UP000190813">
    <property type="component" value="Unassembled WGS sequence"/>
</dbReference>
<dbReference type="InterPro" id="IPR014710">
    <property type="entry name" value="RmlC-like_jellyroll"/>
</dbReference>
<dbReference type="PROSITE" id="PS50042">
    <property type="entry name" value="CNMP_BINDING_3"/>
    <property type="match status" value="1"/>
</dbReference>
<proteinExistence type="predicted"/>
<dbReference type="Pfam" id="PF00027">
    <property type="entry name" value="cNMP_binding"/>
    <property type="match status" value="1"/>
</dbReference>
<dbReference type="SUPFAM" id="SSF51206">
    <property type="entry name" value="cAMP-binding domain-like"/>
    <property type="match status" value="1"/>
</dbReference>
<sequence>MQSSSVVKYKKGSFLMHHGELSHQLGFIIKGALRTFTINQEGEDISFLLQVDGDFFGDYECFLNGKKSNWQLQTTEGTEVVLIEKQHLHYLMDKDPFWISFYKQIADVCFLEAKRRIEELLFYTYEQRYLNLITNRPKVIEKIPQKYIASYLGITTQSLSRIRSRILLT</sequence>
<dbReference type="InterPro" id="IPR000595">
    <property type="entry name" value="cNMP-bd_dom"/>
</dbReference>
<name>A0A1T3MSN4_9FLAO</name>
<dbReference type="Gene3D" id="2.60.120.10">
    <property type="entry name" value="Jelly Rolls"/>
    <property type="match status" value="1"/>
</dbReference>
<dbReference type="CDD" id="cd00038">
    <property type="entry name" value="CAP_ED"/>
    <property type="match status" value="1"/>
</dbReference>
<dbReference type="EMBL" id="MAHX01000007">
    <property type="protein sequence ID" value="OPC67652.1"/>
    <property type="molecule type" value="Genomic_DNA"/>
</dbReference>
<gene>
    <name evidence="2" type="ORF">BAZ10_15885</name>
</gene>
<protein>
    <submittedName>
        <fullName evidence="2">Crp/Fnr family transcriptional regulator</fullName>
    </submittedName>
</protein>
<dbReference type="InterPro" id="IPR018490">
    <property type="entry name" value="cNMP-bd_dom_sf"/>
</dbReference>
<evidence type="ECO:0000313" key="3">
    <source>
        <dbReference type="Proteomes" id="UP000190813"/>
    </source>
</evidence>
<feature type="domain" description="Cyclic nucleotide-binding" evidence="1">
    <location>
        <begin position="1"/>
        <end position="92"/>
    </location>
</feature>
<evidence type="ECO:0000259" key="1">
    <source>
        <dbReference type="PROSITE" id="PS50042"/>
    </source>
</evidence>
<comment type="caution">
    <text evidence="2">The sequence shown here is derived from an EMBL/GenBank/DDBJ whole genome shotgun (WGS) entry which is preliminary data.</text>
</comment>